<feature type="region of interest" description="Disordered" evidence="7">
    <location>
        <begin position="1"/>
        <end position="93"/>
    </location>
</feature>
<dbReference type="FunCoup" id="G8XZQ9">
    <property type="interactions" value="691"/>
</dbReference>
<dbReference type="CDD" id="cd00067">
    <property type="entry name" value="GAL4"/>
    <property type="match status" value="1"/>
</dbReference>
<dbReference type="InterPro" id="IPR036864">
    <property type="entry name" value="Zn2-C6_fun-type_DNA-bd_sf"/>
</dbReference>
<dbReference type="GO" id="GO:0000981">
    <property type="term" value="F:DNA-binding transcription factor activity, RNA polymerase II-specific"/>
    <property type="evidence" value="ECO:0007669"/>
    <property type="project" value="InterPro"/>
</dbReference>
<sequence>MSKPNMEQQGGTSSISQKNDLKDLSHEYPKDSSLSGTTKDSDNMDETEDKENSKSYSSDKDDQTEHNDKEKNEKSQSPGGSGNAAVSRKRSKVSRACDSCRKKKVRCDAELNNTLQTVVKICSNCVKNNSDCTFSRVPLKRGPSKGYIRELEYRLEGKSGSRQGRYSDSGPSLPPYSVTQAAIPSQMPGQLQNHMSRPVPGSMHIPLTGNKPLSEVSPQNSGPPPINNGHGTAAKTNKAGTSSPIILPPLVGTYSNYKSGSFLSNPPTQSFKSNSVDSNSPISHQPQNGGLSSSVASISPRLQQPGSYSAFGQQLEGSNPYINSQQMPGASMRKESTPLQGPFWKVPYEMPGHHRASSVDTSSNHNTSFSLSHGRKSSADSISSTSSTGSKSRFSSLKPSHSVTSDAALSDSDDDFYSVRSVKRSRHSSQSVSPRNSVSSMSSLNGRMTRSLNFGQSPHQSFSYEHPHHLVNNAPHMYSQYVPPVVPVYNPLINQSSMPPHMSQPIRAPMNNLDQNISLYYLKLHPNFPILPFDQKVIYNIIEFSAEHEHQLGYFLDLFNAALTAVNNYQAQSLTSNVELILQILNCYPFSKHGVKISDNVLILYFSTLVLVDYAIVMNGDTYSLGLSVVTTMLNDFKVLENFKALCDSKEEVKLSPDNIKLYLPKLFFCMTIIDEYYALAYGVQRTIGSSELVCFLRENLPRCIPSTIGGYEILNFKMTSVLNEVVKYRDLYYFTGKFEAPFTKDTEIWNTGRKDSVHEQNLSCLIISLLKNKYELIDFLMEIYDSLEKGEFSDEDEDRDDIHDSQLKLVRLVKTLSKTTVILGNYLSNAGFWSSGSQDGSFNGANESKNYELLTPLSGLCYCQSIKLIKLSKLIIDSFNVFSDADLAARCSKINSDLSVAYSSLNKCFDKPYNPYLGLGQFTTSLIKSKIDQYNLSFAFRQNSKSNNFRMWKHEFEQSIMLFLKTEVLNNWY</sequence>
<evidence type="ECO:0000256" key="2">
    <source>
        <dbReference type="ARBA" id="ARBA00022833"/>
    </source>
</evidence>
<feature type="region of interest" description="Disordered" evidence="7">
    <location>
        <begin position="353"/>
        <end position="443"/>
    </location>
</feature>
<feature type="domain" description="Zn(2)-C6 fungal-type" evidence="8">
    <location>
        <begin position="96"/>
        <end position="134"/>
    </location>
</feature>
<dbReference type="InParanoid" id="G8XZQ9"/>
<evidence type="ECO:0000256" key="7">
    <source>
        <dbReference type="SAM" id="MobiDB-lite"/>
    </source>
</evidence>
<keyword evidence="5" id="KW-0804">Transcription</keyword>
<feature type="compositionally biased region" description="Polar residues" evidence="7">
    <location>
        <begin position="358"/>
        <end position="371"/>
    </location>
</feature>
<dbReference type="OrthoDB" id="5426978at2759"/>
<name>G8XZQ9_PICSO</name>
<evidence type="ECO:0000256" key="1">
    <source>
        <dbReference type="ARBA" id="ARBA00022723"/>
    </source>
</evidence>
<dbReference type="AlphaFoldDB" id="G8XZQ9"/>
<proteinExistence type="predicted"/>
<evidence type="ECO:0000256" key="5">
    <source>
        <dbReference type="ARBA" id="ARBA00023163"/>
    </source>
</evidence>
<feature type="compositionally biased region" description="Basic and acidic residues" evidence="7">
    <location>
        <begin position="19"/>
        <end position="30"/>
    </location>
</feature>
<dbReference type="SMART" id="SM00066">
    <property type="entry name" value="GAL4"/>
    <property type="match status" value="1"/>
</dbReference>
<keyword evidence="3" id="KW-0805">Transcription regulation</keyword>
<keyword evidence="6" id="KW-0539">Nucleus</keyword>
<gene>
    <name evidence="9" type="primary">Piso0_005711</name>
    <name evidence="9" type="ORF">GNLVRS01_PISO0N20913g</name>
</gene>
<feature type="region of interest" description="Disordered" evidence="7">
    <location>
        <begin position="265"/>
        <end position="338"/>
    </location>
</feature>
<dbReference type="PANTHER" id="PTHR31668">
    <property type="entry name" value="GLUCOSE TRANSPORT TRANSCRIPTION REGULATOR RGT1-RELATED-RELATED"/>
    <property type="match status" value="1"/>
</dbReference>
<accession>G8XZQ9</accession>
<feature type="compositionally biased region" description="Polar residues" evidence="7">
    <location>
        <begin position="234"/>
        <end position="244"/>
    </location>
</feature>
<dbReference type="Gene3D" id="4.10.240.10">
    <property type="entry name" value="Zn(2)-C6 fungal-type DNA-binding domain"/>
    <property type="match status" value="1"/>
</dbReference>
<dbReference type="EMBL" id="FO082046">
    <property type="protein sequence ID" value="CCE87168.1"/>
    <property type="molecule type" value="Genomic_DNA"/>
</dbReference>
<dbReference type="SUPFAM" id="SSF57701">
    <property type="entry name" value="Zn2/Cys6 DNA-binding domain"/>
    <property type="match status" value="1"/>
</dbReference>
<keyword evidence="2" id="KW-0862">Zinc</keyword>
<dbReference type="InterPro" id="IPR050797">
    <property type="entry name" value="Carb_Metab_Trans_Reg"/>
</dbReference>
<evidence type="ECO:0000259" key="8">
    <source>
        <dbReference type="PROSITE" id="PS50048"/>
    </source>
</evidence>
<protein>
    <submittedName>
        <fullName evidence="9">Piso0_005711 protein</fullName>
    </submittedName>
</protein>
<dbReference type="HOGENOM" id="CLU_016176_0_0_1"/>
<evidence type="ECO:0000256" key="3">
    <source>
        <dbReference type="ARBA" id="ARBA00023015"/>
    </source>
</evidence>
<dbReference type="InterPro" id="IPR001138">
    <property type="entry name" value="Zn2Cys6_DnaBD"/>
</dbReference>
<keyword evidence="1" id="KW-0479">Metal-binding</keyword>
<evidence type="ECO:0000313" key="10">
    <source>
        <dbReference type="Proteomes" id="UP000005222"/>
    </source>
</evidence>
<dbReference type="Proteomes" id="UP000005222">
    <property type="component" value="Chromosome N"/>
</dbReference>
<feature type="compositionally biased region" description="Low complexity" evidence="7">
    <location>
        <begin position="428"/>
        <end position="443"/>
    </location>
</feature>
<keyword evidence="4" id="KW-0238">DNA-binding</keyword>
<organism evidence="9 10">
    <name type="scientific">Pichia sorbitophila (strain ATCC MYA-4447 / BCRC 22081 / CBS 7064 / NBRC 10061 / NRRL Y-12695)</name>
    <name type="common">Hybrid yeast</name>
    <dbReference type="NCBI Taxonomy" id="559304"/>
    <lineage>
        <taxon>Eukaryota</taxon>
        <taxon>Fungi</taxon>
        <taxon>Dikarya</taxon>
        <taxon>Ascomycota</taxon>
        <taxon>Saccharomycotina</taxon>
        <taxon>Pichiomycetes</taxon>
        <taxon>Debaryomycetaceae</taxon>
        <taxon>Millerozyma</taxon>
    </lineage>
</organism>
<feature type="compositionally biased region" description="Basic and acidic residues" evidence="7">
    <location>
        <begin position="50"/>
        <end position="74"/>
    </location>
</feature>
<dbReference type="PANTHER" id="PTHR31668:SF26">
    <property type="entry name" value="GLUCOSE TRANSPORT TRANSCRIPTION REGULATOR RGT1-RELATED"/>
    <property type="match status" value="1"/>
</dbReference>
<feature type="compositionally biased region" description="Polar residues" evidence="7">
    <location>
        <begin position="1"/>
        <end position="18"/>
    </location>
</feature>
<dbReference type="eggNOG" id="ENOG502QRVJ">
    <property type="taxonomic scope" value="Eukaryota"/>
</dbReference>
<evidence type="ECO:0000256" key="4">
    <source>
        <dbReference type="ARBA" id="ARBA00023125"/>
    </source>
</evidence>
<feature type="compositionally biased region" description="Polar residues" evidence="7">
    <location>
        <begin position="265"/>
        <end position="328"/>
    </location>
</feature>
<dbReference type="PROSITE" id="PS50048">
    <property type="entry name" value="ZN2_CY6_FUNGAL_2"/>
    <property type="match status" value="1"/>
</dbReference>
<dbReference type="Pfam" id="PF00172">
    <property type="entry name" value="Zn_clus"/>
    <property type="match status" value="1"/>
</dbReference>
<feature type="compositionally biased region" description="Low complexity" evidence="7">
    <location>
        <begin position="379"/>
        <end position="396"/>
    </location>
</feature>
<dbReference type="OMA" id="HATHTSM"/>
<keyword evidence="10" id="KW-1185">Reference proteome</keyword>
<evidence type="ECO:0000256" key="6">
    <source>
        <dbReference type="ARBA" id="ARBA00023242"/>
    </source>
</evidence>
<evidence type="ECO:0000313" key="9">
    <source>
        <dbReference type="EMBL" id="CCE87168.1"/>
    </source>
</evidence>
<dbReference type="GO" id="GO:0003677">
    <property type="term" value="F:DNA binding"/>
    <property type="evidence" value="ECO:0007669"/>
    <property type="project" value="UniProtKB-KW"/>
</dbReference>
<feature type="region of interest" description="Disordered" evidence="7">
    <location>
        <begin position="208"/>
        <end position="244"/>
    </location>
</feature>
<dbReference type="GO" id="GO:0008270">
    <property type="term" value="F:zinc ion binding"/>
    <property type="evidence" value="ECO:0007669"/>
    <property type="project" value="InterPro"/>
</dbReference>
<reference evidence="9 10" key="1">
    <citation type="journal article" date="2012" name="G3 (Bethesda)">
        <title>Pichia sorbitophila, an interspecies yeast hybrid reveals early steps of genome resolution following polyploidization.</title>
        <authorList>
            <person name="Leh Louis V."/>
            <person name="Despons L."/>
            <person name="Friedrich A."/>
            <person name="Martin T."/>
            <person name="Durrens P."/>
            <person name="Casaregola S."/>
            <person name="Neuveglise C."/>
            <person name="Fairhead C."/>
            <person name="Marck C."/>
            <person name="Cruz J.A."/>
            <person name="Straub M.L."/>
            <person name="Kugler V."/>
            <person name="Sacerdot C."/>
            <person name="Uzunov Z."/>
            <person name="Thierry A."/>
            <person name="Weiss S."/>
            <person name="Bleykasten C."/>
            <person name="De Montigny J."/>
            <person name="Jacques N."/>
            <person name="Jung P."/>
            <person name="Lemaire M."/>
            <person name="Mallet S."/>
            <person name="Morel G."/>
            <person name="Richard G.F."/>
            <person name="Sarkar A."/>
            <person name="Savel G."/>
            <person name="Schacherer J."/>
            <person name="Seret M.L."/>
            <person name="Talla E."/>
            <person name="Samson G."/>
            <person name="Jubin C."/>
            <person name="Poulain J."/>
            <person name="Vacherie B."/>
            <person name="Barbe V."/>
            <person name="Pelletier E."/>
            <person name="Sherman D.J."/>
            <person name="Westhof E."/>
            <person name="Weissenbach J."/>
            <person name="Baret P.V."/>
            <person name="Wincker P."/>
            <person name="Gaillardin C."/>
            <person name="Dujon B."/>
            <person name="Souciet J.L."/>
        </authorList>
    </citation>
    <scope>NUCLEOTIDE SEQUENCE [LARGE SCALE GENOMIC DNA]</scope>
    <source>
        <strain evidence="10">ATCC MYA-4447 / BCRC 22081 / CBS 7064 / NBRC 10061 / NRRL Y-12695</strain>
    </source>
</reference>
<dbReference type="STRING" id="559304.G8XZQ9"/>